<evidence type="ECO:0000313" key="3">
    <source>
        <dbReference type="Proteomes" id="UP001589797"/>
    </source>
</evidence>
<evidence type="ECO:0000259" key="1">
    <source>
        <dbReference type="Pfam" id="PF18998"/>
    </source>
</evidence>
<comment type="caution">
    <text evidence="2">The sequence shown here is derived from an EMBL/GenBank/DDBJ whole genome shotgun (WGS) entry which is preliminary data.</text>
</comment>
<feature type="domain" description="Bacterial repeat" evidence="1">
    <location>
        <begin position="40"/>
        <end position="91"/>
    </location>
</feature>
<dbReference type="EMBL" id="JBHLWI010000003">
    <property type="protein sequence ID" value="MFC0261344.1"/>
    <property type="molecule type" value="Genomic_DNA"/>
</dbReference>
<keyword evidence="3" id="KW-1185">Reference proteome</keyword>
<gene>
    <name evidence="2" type="ORF">ACFFIP_01525</name>
</gene>
<evidence type="ECO:0000313" key="2">
    <source>
        <dbReference type="EMBL" id="MFC0261344.1"/>
    </source>
</evidence>
<sequence>MRIKRVILMMSILPMLLMISCLDMGIIDEMPNQRVEIKELDPGTKVEVVAEPRPGFEFSHWSIDGEIVSQKEVYTFNMPKRDVALVANFSRK</sequence>
<dbReference type="RefSeq" id="WP_382385799.1">
    <property type="nucleotide sequence ID" value="NZ_JBHLWI010000003.1"/>
</dbReference>
<dbReference type="Proteomes" id="UP001589797">
    <property type="component" value="Unassembled WGS sequence"/>
</dbReference>
<organism evidence="2 3">
    <name type="scientific">Fontibacter flavus</name>
    <dbReference type="NCBI Taxonomy" id="654838"/>
    <lineage>
        <taxon>Bacteria</taxon>
        <taxon>Pseudomonadati</taxon>
        <taxon>Bacteroidota</taxon>
        <taxon>Cytophagia</taxon>
        <taxon>Cytophagales</taxon>
        <taxon>Cyclobacteriaceae</taxon>
        <taxon>Fontibacter</taxon>
    </lineage>
</organism>
<dbReference type="InterPro" id="IPR044060">
    <property type="entry name" value="Bacterial_rp_domain"/>
</dbReference>
<proteinExistence type="predicted"/>
<reference evidence="2 3" key="1">
    <citation type="submission" date="2024-09" db="EMBL/GenBank/DDBJ databases">
        <authorList>
            <person name="Sun Q."/>
            <person name="Mori K."/>
        </authorList>
    </citation>
    <scope>NUCLEOTIDE SEQUENCE [LARGE SCALE GENOMIC DNA]</scope>
    <source>
        <strain evidence="2 3">CCM 7650</strain>
    </source>
</reference>
<dbReference type="PROSITE" id="PS51257">
    <property type="entry name" value="PROKAR_LIPOPROTEIN"/>
    <property type="match status" value="1"/>
</dbReference>
<protein>
    <recommendedName>
        <fullName evidence="1">Bacterial repeat domain-containing protein</fullName>
    </recommendedName>
</protein>
<name>A0ABV6FNB4_9BACT</name>
<dbReference type="Pfam" id="PF18998">
    <property type="entry name" value="Flg_new_2"/>
    <property type="match status" value="1"/>
</dbReference>
<accession>A0ABV6FNB4</accession>